<evidence type="ECO:0000313" key="2">
    <source>
        <dbReference type="Proteomes" id="UP000032930"/>
    </source>
</evidence>
<protein>
    <submittedName>
        <fullName evidence="1">Uncharacterized protein</fullName>
    </submittedName>
</protein>
<dbReference type="EMBL" id="FO818637">
    <property type="protein sequence ID" value="CDM89336.1"/>
    <property type="molecule type" value="Genomic_DNA"/>
</dbReference>
<dbReference type="RefSeq" id="WP_155399100.1">
    <property type="nucleotide sequence ID" value="NZ_CAWMEF010000001.1"/>
</dbReference>
<name>A0A0B6X872_XENBV</name>
<organism evidence="1 2">
    <name type="scientific">Xenorhabdus bovienii</name>
    <name type="common">Xenorhabdus nematophila subsp. bovienii</name>
    <dbReference type="NCBI Taxonomy" id="40576"/>
    <lineage>
        <taxon>Bacteria</taxon>
        <taxon>Pseudomonadati</taxon>
        <taxon>Pseudomonadota</taxon>
        <taxon>Gammaproteobacteria</taxon>
        <taxon>Enterobacterales</taxon>
        <taxon>Morganellaceae</taxon>
        <taxon>Xenorhabdus</taxon>
    </lineage>
</organism>
<dbReference type="AlphaFoldDB" id="A0A0B6X872"/>
<gene>
    <name evidence="1" type="ORF">XBW1_1979</name>
</gene>
<dbReference type="KEGG" id="xbv:XBW1_1979"/>
<proteinExistence type="predicted"/>
<accession>A0A0B6X872</accession>
<dbReference type="Proteomes" id="UP000032930">
    <property type="component" value="Chromosome"/>
</dbReference>
<evidence type="ECO:0000313" key="1">
    <source>
        <dbReference type="EMBL" id="CDM89336.1"/>
    </source>
</evidence>
<sequence length="53" mass="6020">MNISMWQIEEMAEEIISGLFADGKTPMEQFGINWKQAERLDSRNEAQLSGNSS</sequence>
<reference evidence="1 2" key="1">
    <citation type="submission" date="2014-02" db="EMBL/GenBank/DDBJ databases">
        <authorList>
            <person name="Genoscope - CEA"/>
        </authorList>
    </citation>
    <scope>NUCLEOTIDE SEQUENCE [LARGE SCALE GENOMIC DNA]</scope>
    <source>
        <strain evidence="1 2">CS03</strain>
    </source>
</reference>